<evidence type="ECO:0000256" key="2">
    <source>
        <dbReference type="ARBA" id="ARBA00007370"/>
    </source>
</evidence>
<dbReference type="GO" id="GO:0005737">
    <property type="term" value="C:cytoplasm"/>
    <property type="evidence" value="ECO:0007669"/>
    <property type="project" value="UniProtKB-SubCell"/>
</dbReference>
<evidence type="ECO:0000256" key="7">
    <source>
        <dbReference type="ARBA" id="ARBA00022697"/>
    </source>
</evidence>
<dbReference type="Pfam" id="PF08544">
    <property type="entry name" value="GHMP_kinases_C"/>
    <property type="match status" value="1"/>
</dbReference>
<evidence type="ECO:0000313" key="17">
    <source>
        <dbReference type="Proteomes" id="UP000323257"/>
    </source>
</evidence>
<feature type="binding site" evidence="13">
    <location>
        <begin position="95"/>
        <end position="105"/>
    </location>
    <ligand>
        <name>ATP</name>
        <dbReference type="ChEBI" id="CHEBI:30616"/>
    </ligand>
</feature>
<evidence type="ECO:0000256" key="8">
    <source>
        <dbReference type="ARBA" id="ARBA00022741"/>
    </source>
</evidence>
<dbReference type="UniPathway" id="UPA00050">
    <property type="reaction ID" value="UER00064"/>
</dbReference>
<dbReference type="InterPro" id="IPR014721">
    <property type="entry name" value="Ribsml_uS5_D2-typ_fold_subgr"/>
</dbReference>
<sequence>MKHTMSERHVLVRIPASTANLGPGFDTLGMALSLYAWLELSVPSGGQTVIDLYGDGLEGVPLNKTNLIYKVAQRVFDEAGVQVPELHISMYSEIPLTRGLGSSASAIVGALVAANALIGSPLSDDRLFQIATELEGHPDNVGASLFGGIVVSAWDGDRAEHVRLEPHADMDVLVAIPDFQLSTEKARHALPTEISMKDAVFNVGASSLLVAAFASGRLELIRHAMRDRLHQPYRAGLIPGMAEILDRACEHGALGAALSGAGPTLLALVEAGSPTKRELERFLQETLSAQGIKSELRWLRPDAQGPIVATSEGAPALTFMDRIKGE</sequence>
<dbReference type="InterPro" id="IPR013750">
    <property type="entry name" value="GHMP_kinase_C_dom"/>
</dbReference>
<evidence type="ECO:0000256" key="1">
    <source>
        <dbReference type="ARBA" id="ARBA00005015"/>
    </source>
</evidence>
<keyword evidence="7 13" id="KW-0791">Threonine biosynthesis</keyword>
<dbReference type="InterPro" id="IPR006204">
    <property type="entry name" value="GHMP_kinase_N_dom"/>
</dbReference>
<dbReference type="PANTHER" id="PTHR20861:SF1">
    <property type="entry name" value="HOMOSERINE KINASE"/>
    <property type="match status" value="1"/>
</dbReference>
<dbReference type="PIRSF" id="PIRSF000676">
    <property type="entry name" value="Homoser_kin"/>
    <property type="match status" value="1"/>
</dbReference>
<keyword evidence="9 13" id="KW-0418">Kinase</keyword>
<dbReference type="PRINTS" id="PR00958">
    <property type="entry name" value="HOMSERKINASE"/>
</dbReference>
<dbReference type="HAMAP" id="MF_00384">
    <property type="entry name" value="Homoser_kinase"/>
    <property type="match status" value="1"/>
</dbReference>
<comment type="subcellular location">
    <subcellularLocation>
        <location evidence="13">Cytoplasm</location>
    </subcellularLocation>
</comment>
<evidence type="ECO:0000313" key="16">
    <source>
        <dbReference type="EMBL" id="TYP73839.1"/>
    </source>
</evidence>
<dbReference type="NCBIfam" id="TIGR00191">
    <property type="entry name" value="thrB"/>
    <property type="match status" value="1"/>
</dbReference>
<keyword evidence="17" id="KW-1185">Reference proteome</keyword>
<dbReference type="Pfam" id="PF00288">
    <property type="entry name" value="GHMP_kinases_N"/>
    <property type="match status" value="1"/>
</dbReference>
<evidence type="ECO:0000259" key="15">
    <source>
        <dbReference type="Pfam" id="PF08544"/>
    </source>
</evidence>
<dbReference type="PANTHER" id="PTHR20861">
    <property type="entry name" value="HOMOSERINE/4-DIPHOSPHOCYTIDYL-2-C-METHYL-D-ERYTHRITOL KINASE"/>
    <property type="match status" value="1"/>
</dbReference>
<keyword evidence="13" id="KW-0963">Cytoplasm</keyword>
<dbReference type="InterPro" id="IPR020568">
    <property type="entry name" value="Ribosomal_Su5_D2-typ_SF"/>
</dbReference>
<gene>
    <name evidence="13" type="primary">thrB</name>
    <name evidence="16" type="ORF">BCM02_106115</name>
</gene>
<evidence type="ECO:0000256" key="10">
    <source>
        <dbReference type="ARBA" id="ARBA00022840"/>
    </source>
</evidence>
<feature type="domain" description="GHMP kinase C-terminal" evidence="15">
    <location>
        <begin position="210"/>
        <end position="274"/>
    </location>
</feature>
<evidence type="ECO:0000256" key="6">
    <source>
        <dbReference type="ARBA" id="ARBA00022679"/>
    </source>
</evidence>
<reference evidence="16 17" key="1">
    <citation type="submission" date="2019-07" db="EMBL/GenBank/DDBJ databases">
        <title>Genomic Encyclopedia of Type Strains, Phase III (KMG-III): the genomes of soil and plant-associated and newly described type strains.</title>
        <authorList>
            <person name="Whitman W."/>
        </authorList>
    </citation>
    <scope>NUCLEOTIDE SEQUENCE [LARGE SCALE GENOMIC DNA]</scope>
    <source>
        <strain evidence="16 17">BL24</strain>
    </source>
</reference>
<comment type="similarity">
    <text evidence="2 13">Belongs to the GHMP kinase family. Homoserine kinase subfamily.</text>
</comment>
<keyword evidence="5 13" id="KW-0028">Amino-acid biosynthesis</keyword>
<evidence type="ECO:0000256" key="13">
    <source>
        <dbReference type="HAMAP-Rule" id="MF_00384"/>
    </source>
</evidence>
<dbReference type="EMBL" id="VNHS01000006">
    <property type="protein sequence ID" value="TYP73839.1"/>
    <property type="molecule type" value="Genomic_DNA"/>
</dbReference>
<dbReference type="Gene3D" id="3.30.230.10">
    <property type="match status" value="1"/>
</dbReference>
<proteinExistence type="inferred from homology"/>
<keyword evidence="10 13" id="KW-0067">ATP-binding</keyword>
<evidence type="ECO:0000259" key="14">
    <source>
        <dbReference type="Pfam" id="PF00288"/>
    </source>
</evidence>
<name>A0A5S5C3W9_9BACL</name>
<dbReference type="EC" id="2.7.1.39" evidence="3 13"/>
<dbReference type="InterPro" id="IPR000870">
    <property type="entry name" value="Homoserine_kinase"/>
</dbReference>
<evidence type="ECO:0000256" key="3">
    <source>
        <dbReference type="ARBA" id="ARBA00012078"/>
    </source>
</evidence>
<comment type="catalytic activity">
    <reaction evidence="11 13">
        <text>L-homoserine + ATP = O-phospho-L-homoserine + ADP + H(+)</text>
        <dbReference type="Rhea" id="RHEA:13985"/>
        <dbReference type="ChEBI" id="CHEBI:15378"/>
        <dbReference type="ChEBI" id="CHEBI:30616"/>
        <dbReference type="ChEBI" id="CHEBI:57476"/>
        <dbReference type="ChEBI" id="CHEBI:57590"/>
        <dbReference type="ChEBI" id="CHEBI:456216"/>
        <dbReference type="EC" id="2.7.1.39"/>
    </reaction>
</comment>
<comment type="caution">
    <text evidence="16">The sequence shown here is derived from an EMBL/GenBank/DDBJ whole genome shotgun (WGS) entry which is preliminary data.</text>
</comment>
<dbReference type="InterPro" id="IPR006203">
    <property type="entry name" value="GHMP_knse_ATP-bd_CS"/>
</dbReference>
<feature type="domain" description="GHMP kinase N-terminal" evidence="14">
    <location>
        <begin position="66"/>
        <end position="148"/>
    </location>
</feature>
<dbReference type="PROSITE" id="PS00627">
    <property type="entry name" value="GHMP_KINASES_ATP"/>
    <property type="match status" value="1"/>
</dbReference>
<dbReference type="InterPro" id="IPR036554">
    <property type="entry name" value="GHMP_kinase_C_sf"/>
</dbReference>
<dbReference type="Proteomes" id="UP000323257">
    <property type="component" value="Unassembled WGS sequence"/>
</dbReference>
<evidence type="ECO:0000256" key="5">
    <source>
        <dbReference type="ARBA" id="ARBA00022605"/>
    </source>
</evidence>
<dbReference type="GO" id="GO:0004413">
    <property type="term" value="F:homoserine kinase activity"/>
    <property type="evidence" value="ECO:0007669"/>
    <property type="project" value="UniProtKB-UniRule"/>
</dbReference>
<evidence type="ECO:0000256" key="12">
    <source>
        <dbReference type="ARBA" id="ARBA00049954"/>
    </source>
</evidence>
<comment type="pathway">
    <text evidence="1 13">Amino-acid biosynthesis; L-threonine biosynthesis; L-threonine from L-aspartate: step 4/5.</text>
</comment>
<dbReference type="AlphaFoldDB" id="A0A5S5C3W9"/>
<dbReference type="Gene3D" id="3.30.70.890">
    <property type="entry name" value="GHMP kinase, C-terminal domain"/>
    <property type="match status" value="1"/>
</dbReference>
<evidence type="ECO:0000256" key="9">
    <source>
        <dbReference type="ARBA" id="ARBA00022777"/>
    </source>
</evidence>
<keyword evidence="6 13" id="KW-0808">Transferase</keyword>
<evidence type="ECO:0000256" key="11">
    <source>
        <dbReference type="ARBA" id="ARBA00049375"/>
    </source>
</evidence>
<accession>A0A5S5C3W9</accession>
<keyword evidence="8 13" id="KW-0547">Nucleotide-binding</keyword>
<dbReference type="SUPFAM" id="SSF54211">
    <property type="entry name" value="Ribosomal protein S5 domain 2-like"/>
    <property type="match status" value="1"/>
</dbReference>
<dbReference type="NCBIfam" id="NF002288">
    <property type="entry name" value="PRK01212.1-4"/>
    <property type="match status" value="1"/>
</dbReference>
<comment type="function">
    <text evidence="12 13">Catalyzes the ATP-dependent phosphorylation of L-homoserine to L-homoserine phosphate.</text>
</comment>
<dbReference type="SUPFAM" id="SSF55060">
    <property type="entry name" value="GHMP Kinase, C-terminal domain"/>
    <property type="match status" value="1"/>
</dbReference>
<organism evidence="16 17">
    <name type="scientific">Paenibacillus methanolicus</name>
    <dbReference type="NCBI Taxonomy" id="582686"/>
    <lineage>
        <taxon>Bacteria</taxon>
        <taxon>Bacillati</taxon>
        <taxon>Bacillota</taxon>
        <taxon>Bacilli</taxon>
        <taxon>Bacillales</taxon>
        <taxon>Paenibacillaceae</taxon>
        <taxon>Paenibacillus</taxon>
    </lineage>
</organism>
<evidence type="ECO:0000256" key="4">
    <source>
        <dbReference type="ARBA" id="ARBA00017858"/>
    </source>
</evidence>
<protein>
    <recommendedName>
        <fullName evidence="4 13">Homoserine kinase</fullName>
        <shortName evidence="13">HK</shortName>
        <shortName evidence="13">HSK</shortName>
        <ecNumber evidence="3 13">2.7.1.39</ecNumber>
    </recommendedName>
</protein>
<dbReference type="GO" id="GO:0009088">
    <property type="term" value="P:threonine biosynthetic process"/>
    <property type="evidence" value="ECO:0007669"/>
    <property type="project" value="UniProtKB-UniRule"/>
</dbReference>
<dbReference type="GO" id="GO:0005524">
    <property type="term" value="F:ATP binding"/>
    <property type="evidence" value="ECO:0007669"/>
    <property type="project" value="UniProtKB-UniRule"/>
</dbReference>